<gene>
    <name evidence="2" type="ORF">SCLCIDRAFT_31595</name>
</gene>
<reference evidence="2 3" key="1">
    <citation type="submission" date="2014-04" db="EMBL/GenBank/DDBJ databases">
        <authorList>
            <consortium name="DOE Joint Genome Institute"/>
            <person name="Kuo A."/>
            <person name="Kohler A."/>
            <person name="Nagy L.G."/>
            <person name="Floudas D."/>
            <person name="Copeland A."/>
            <person name="Barry K.W."/>
            <person name="Cichocki N."/>
            <person name="Veneault-Fourrey C."/>
            <person name="LaButti K."/>
            <person name="Lindquist E.A."/>
            <person name="Lipzen A."/>
            <person name="Lundell T."/>
            <person name="Morin E."/>
            <person name="Murat C."/>
            <person name="Sun H."/>
            <person name="Tunlid A."/>
            <person name="Henrissat B."/>
            <person name="Grigoriev I.V."/>
            <person name="Hibbett D.S."/>
            <person name="Martin F."/>
            <person name="Nordberg H.P."/>
            <person name="Cantor M.N."/>
            <person name="Hua S.X."/>
        </authorList>
    </citation>
    <scope>NUCLEOTIDE SEQUENCE [LARGE SCALE GENOMIC DNA]</scope>
    <source>
        <strain evidence="2 3">Foug A</strain>
    </source>
</reference>
<dbReference type="InParanoid" id="A0A0C3CZ01"/>
<dbReference type="Proteomes" id="UP000053989">
    <property type="component" value="Unassembled WGS sequence"/>
</dbReference>
<feature type="domain" description="DUF6532" evidence="1">
    <location>
        <begin position="17"/>
        <end position="175"/>
    </location>
</feature>
<sequence>MEWNQRGVRFEPGCWPEKKTAMVQLLYEDMSTWRSKMKKTAIGVASAMYKLEPLELNIKPTQHVAHIQDAAATLVQQSMFLRDGLDENGKTRNFAHPTLKAAIIKFFYTGSYRIAHRHPDIFRSRIPNTCLAVICTVFNCVLDGYARNGTGKSFPKFTSKAYASIYSTLLALIEETSRNAYHGPRLGEQLSRWAREGW</sequence>
<dbReference type="InterPro" id="IPR045341">
    <property type="entry name" value="DUF6532"/>
</dbReference>
<evidence type="ECO:0000313" key="3">
    <source>
        <dbReference type="Proteomes" id="UP000053989"/>
    </source>
</evidence>
<evidence type="ECO:0000313" key="2">
    <source>
        <dbReference type="EMBL" id="KIM53785.1"/>
    </source>
</evidence>
<dbReference type="HOGENOM" id="CLU_080777_1_0_1"/>
<proteinExistence type="predicted"/>
<organism evidence="2 3">
    <name type="scientific">Scleroderma citrinum Foug A</name>
    <dbReference type="NCBI Taxonomy" id="1036808"/>
    <lineage>
        <taxon>Eukaryota</taxon>
        <taxon>Fungi</taxon>
        <taxon>Dikarya</taxon>
        <taxon>Basidiomycota</taxon>
        <taxon>Agaricomycotina</taxon>
        <taxon>Agaricomycetes</taxon>
        <taxon>Agaricomycetidae</taxon>
        <taxon>Boletales</taxon>
        <taxon>Sclerodermatineae</taxon>
        <taxon>Sclerodermataceae</taxon>
        <taxon>Scleroderma</taxon>
    </lineage>
</organism>
<protein>
    <recommendedName>
        <fullName evidence="1">DUF6532 domain-containing protein</fullName>
    </recommendedName>
</protein>
<name>A0A0C3CZ01_9AGAM</name>
<accession>A0A0C3CZ01</accession>
<dbReference type="AlphaFoldDB" id="A0A0C3CZ01"/>
<reference evidence="3" key="2">
    <citation type="submission" date="2015-01" db="EMBL/GenBank/DDBJ databases">
        <title>Evolutionary Origins and Diversification of the Mycorrhizal Mutualists.</title>
        <authorList>
            <consortium name="DOE Joint Genome Institute"/>
            <consortium name="Mycorrhizal Genomics Consortium"/>
            <person name="Kohler A."/>
            <person name="Kuo A."/>
            <person name="Nagy L.G."/>
            <person name="Floudas D."/>
            <person name="Copeland A."/>
            <person name="Barry K.W."/>
            <person name="Cichocki N."/>
            <person name="Veneault-Fourrey C."/>
            <person name="LaButti K."/>
            <person name="Lindquist E.A."/>
            <person name="Lipzen A."/>
            <person name="Lundell T."/>
            <person name="Morin E."/>
            <person name="Murat C."/>
            <person name="Riley R."/>
            <person name="Ohm R."/>
            <person name="Sun H."/>
            <person name="Tunlid A."/>
            <person name="Henrissat B."/>
            <person name="Grigoriev I.V."/>
            <person name="Hibbett D.S."/>
            <person name="Martin F."/>
        </authorList>
    </citation>
    <scope>NUCLEOTIDE SEQUENCE [LARGE SCALE GENOMIC DNA]</scope>
    <source>
        <strain evidence="3">Foug A</strain>
    </source>
</reference>
<dbReference type="STRING" id="1036808.A0A0C3CZ01"/>
<evidence type="ECO:0000259" key="1">
    <source>
        <dbReference type="Pfam" id="PF20149"/>
    </source>
</evidence>
<keyword evidence="3" id="KW-1185">Reference proteome</keyword>
<dbReference type="EMBL" id="KN822170">
    <property type="protein sequence ID" value="KIM53785.1"/>
    <property type="molecule type" value="Genomic_DNA"/>
</dbReference>
<dbReference type="Pfam" id="PF20149">
    <property type="entry name" value="DUF6532"/>
    <property type="match status" value="1"/>
</dbReference>
<dbReference type="OrthoDB" id="2668373at2759"/>